<dbReference type="AlphaFoldDB" id="A0A365MRY2"/>
<name>A0A365MRY2_GIBIN</name>
<protein>
    <submittedName>
        <fullName evidence="2">Uncharacterized protein</fullName>
    </submittedName>
</protein>
<feature type="compositionally biased region" description="Basic residues" evidence="1">
    <location>
        <begin position="1"/>
        <end position="13"/>
    </location>
</feature>
<proteinExistence type="predicted"/>
<evidence type="ECO:0000313" key="3">
    <source>
        <dbReference type="Proteomes" id="UP000251714"/>
    </source>
</evidence>
<comment type="caution">
    <text evidence="2">The sequence shown here is derived from an EMBL/GenBank/DDBJ whole genome shotgun (WGS) entry which is preliminary data.</text>
</comment>
<dbReference type="EMBL" id="PKMI01000050">
    <property type="protein sequence ID" value="RBA11314.1"/>
    <property type="molecule type" value="Genomic_DNA"/>
</dbReference>
<feature type="region of interest" description="Disordered" evidence="1">
    <location>
        <begin position="1"/>
        <end position="43"/>
    </location>
</feature>
<sequence>MYVSRSKRIRKPSSKLLYSNAVAKPSTKKHKQSQQKRPDTPTKTVECIEVSSSPTHPTTARKKHDVAPGAVVSATAFKHTPPGAVVSAMTPEVLRTLPKPRTSQVLGFWLLEQVEHIYKEYRSYCLKEDEYGYPRKTKLDMLEVTVPENGTAIPFDIMSAKHPSFQKVQLLQGVQFIFYSPESLVRFTNILISTLFVPRLLPIVPWAQIKLVIFDPTCLPQAPELMAWQKIGVDQDPPASWTLAYKHYDDWMKAVKKFCKLPVAALVTLHFCYPYRDFDNLESLSKPLRITENLGLLNIEFEGKN</sequence>
<evidence type="ECO:0000313" key="2">
    <source>
        <dbReference type="EMBL" id="RBA11314.1"/>
    </source>
</evidence>
<accession>A0A365MRY2</accession>
<evidence type="ECO:0000256" key="1">
    <source>
        <dbReference type="SAM" id="MobiDB-lite"/>
    </source>
</evidence>
<dbReference type="Proteomes" id="UP000251714">
    <property type="component" value="Unassembled WGS sequence"/>
</dbReference>
<organism evidence="2 3">
    <name type="scientific">Gibberella intermedia</name>
    <name type="common">Bulb rot disease fungus</name>
    <name type="synonym">Fusarium proliferatum</name>
    <dbReference type="NCBI Taxonomy" id="948311"/>
    <lineage>
        <taxon>Eukaryota</taxon>
        <taxon>Fungi</taxon>
        <taxon>Dikarya</taxon>
        <taxon>Ascomycota</taxon>
        <taxon>Pezizomycotina</taxon>
        <taxon>Sordariomycetes</taxon>
        <taxon>Hypocreomycetidae</taxon>
        <taxon>Hypocreales</taxon>
        <taxon>Nectriaceae</taxon>
        <taxon>Fusarium</taxon>
        <taxon>Fusarium fujikuroi species complex</taxon>
    </lineage>
</organism>
<gene>
    <name evidence="2" type="ORF">FPRO05_04487</name>
</gene>
<reference evidence="2 3" key="1">
    <citation type="submission" date="2017-12" db="EMBL/GenBank/DDBJ databases">
        <title>Genome sequence of the mycotoxigenic crop pathogen Fusarium proliferatum, strain ITEM 2341 from Date Palm.</title>
        <authorList>
            <person name="Almiman B.F."/>
            <person name="Shittu T.A."/>
            <person name="Muthumeenakshi S."/>
            <person name="Baroncelli R."/>
            <person name="Sreenivasaprasada S."/>
        </authorList>
    </citation>
    <scope>NUCLEOTIDE SEQUENCE [LARGE SCALE GENOMIC DNA]</scope>
    <source>
        <strain evidence="2 3">ITEM 2341</strain>
    </source>
</reference>